<feature type="non-terminal residue" evidence="1">
    <location>
        <position position="144"/>
    </location>
</feature>
<dbReference type="PANTHER" id="PTHR43615">
    <property type="entry name" value="PHOSPHOENOLPYRUVATE SYNTHASE-RELATED"/>
    <property type="match status" value="1"/>
</dbReference>
<name>A0AAV4UYS9_CAEEX</name>
<proteinExistence type="predicted"/>
<keyword evidence="2" id="KW-1185">Reference proteome</keyword>
<evidence type="ECO:0000313" key="2">
    <source>
        <dbReference type="Proteomes" id="UP001054945"/>
    </source>
</evidence>
<dbReference type="Proteomes" id="UP001054945">
    <property type="component" value="Unassembled WGS sequence"/>
</dbReference>
<gene>
    <name evidence="1" type="primary">pps_6</name>
    <name evidence="1" type="ORF">CEXT_732311</name>
</gene>
<dbReference type="EMBL" id="BPLR01013702">
    <property type="protein sequence ID" value="GIY63062.1"/>
    <property type="molecule type" value="Genomic_DNA"/>
</dbReference>
<dbReference type="InterPro" id="IPR051549">
    <property type="entry name" value="PEP_Utilizing_Enz"/>
</dbReference>
<dbReference type="PANTHER" id="PTHR43615:SF1">
    <property type="entry name" value="PPDK_N DOMAIN-CONTAINING PROTEIN"/>
    <property type="match status" value="1"/>
</dbReference>
<accession>A0AAV4UYS9</accession>
<protein>
    <submittedName>
        <fullName evidence="1">Phosphoenolpyruvate synthase</fullName>
    </submittedName>
</protein>
<sequence>MSELKSPLTFKDRLLLKSILPLCRQGVHNRESFKKLAKTMVLEGRIPDEDILFYMTIEDIDELIKTRSPKIISKANHRRRRHPVIDKYIFPELIKGFPIPVNMGKNIVVSDDSNFSMKGIPVSQGSVVGNVRVALDLEEASLLQ</sequence>
<dbReference type="AlphaFoldDB" id="A0AAV4UYS9"/>
<reference evidence="1 2" key="1">
    <citation type="submission" date="2021-06" db="EMBL/GenBank/DDBJ databases">
        <title>Caerostris extrusa draft genome.</title>
        <authorList>
            <person name="Kono N."/>
            <person name="Arakawa K."/>
        </authorList>
    </citation>
    <scope>NUCLEOTIDE SEQUENCE [LARGE SCALE GENOMIC DNA]</scope>
</reference>
<evidence type="ECO:0000313" key="1">
    <source>
        <dbReference type="EMBL" id="GIY63062.1"/>
    </source>
</evidence>
<organism evidence="1 2">
    <name type="scientific">Caerostris extrusa</name>
    <name type="common">Bark spider</name>
    <name type="synonym">Caerostris bankana</name>
    <dbReference type="NCBI Taxonomy" id="172846"/>
    <lineage>
        <taxon>Eukaryota</taxon>
        <taxon>Metazoa</taxon>
        <taxon>Ecdysozoa</taxon>
        <taxon>Arthropoda</taxon>
        <taxon>Chelicerata</taxon>
        <taxon>Arachnida</taxon>
        <taxon>Araneae</taxon>
        <taxon>Araneomorphae</taxon>
        <taxon>Entelegynae</taxon>
        <taxon>Araneoidea</taxon>
        <taxon>Araneidae</taxon>
        <taxon>Caerostris</taxon>
    </lineage>
</organism>
<comment type="caution">
    <text evidence="1">The sequence shown here is derived from an EMBL/GenBank/DDBJ whole genome shotgun (WGS) entry which is preliminary data.</text>
</comment>